<evidence type="ECO:0000256" key="1">
    <source>
        <dbReference type="ARBA" id="ARBA00004141"/>
    </source>
</evidence>
<evidence type="ECO:0000313" key="10">
    <source>
        <dbReference type="Proteomes" id="UP001219355"/>
    </source>
</evidence>
<dbReference type="Proteomes" id="UP001219355">
    <property type="component" value="Chromosome 4"/>
</dbReference>
<evidence type="ECO:0000256" key="3">
    <source>
        <dbReference type="ARBA" id="ARBA00022989"/>
    </source>
</evidence>
<evidence type="ECO:0000256" key="4">
    <source>
        <dbReference type="ARBA" id="ARBA00023136"/>
    </source>
</evidence>
<keyword evidence="10" id="KW-1185">Reference proteome</keyword>
<keyword evidence="2 7" id="KW-0812">Transmembrane</keyword>
<comment type="subcellular location">
    <subcellularLocation>
        <location evidence="1">Membrane</location>
        <topology evidence="1">Multi-pass membrane protein</topology>
    </subcellularLocation>
</comment>
<dbReference type="Pfam" id="PF20684">
    <property type="entry name" value="Fung_rhodopsin"/>
    <property type="match status" value="1"/>
</dbReference>
<proteinExistence type="inferred from homology"/>
<feature type="domain" description="Rhodopsin" evidence="8">
    <location>
        <begin position="33"/>
        <end position="267"/>
    </location>
</feature>
<feature type="transmembrane region" description="Helical" evidence="7">
    <location>
        <begin position="242"/>
        <end position="266"/>
    </location>
</feature>
<evidence type="ECO:0000256" key="5">
    <source>
        <dbReference type="ARBA" id="ARBA00038359"/>
    </source>
</evidence>
<dbReference type="EMBL" id="CP120630">
    <property type="protein sequence ID" value="WEW60816.1"/>
    <property type="molecule type" value="Genomic_DNA"/>
</dbReference>
<gene>
    <name evidence="9" type="ORF">PRK78_006304</name>
</gene>
<dbReference type="GO" id="GO:0016020">
    <property type="term" value="C:membrane"/>
    <property type="evidence" value="ECO:0007669"/>
    <property type="project" value="UniProtKB-SubCell"/>
</dbReference>
<feature type="transmembrane region" description="Helical" evidence="7">
    <location>
        <begin position="128"/>
        <end position="148"/>
    </location>
</feature>
<sequence>MDVQPPDGDINKGPQLIVLSWVAFSLALTIVLARMWTRTRIIHAFGWDDASMVLALICASINSALITTSITYGTGRHMFYLNDNQRMHANKFNWLSHGFHVMSTNWGKVSIMLLLLRIVDKAKRQAPYFYAGMILLTTVSVVCVYTIYGQCTPTIALWDPTVKGKCWPPSVQRNYAYFTGDLVLAVYPLFLVSKLQMPTRMKIGLGTILALGLIAMVAAIVKTVNLARLVARADYTWDTFDLAVWLCIEQYLIIIAACIPTLGPLFKMIRRKGSTLEQGSNLPSRYKQYFSGPKSSSRTVTANADGGSTTPGKSRGKYGMSSVVKSNGHPLHTYCDNGQQSNGGSQDAIVWRSEEQADGIMKVREVHVKVEEEEDIELQQGDGLSRPWESRSPV</sequence>
<feature type="transmembrane region" description="Helical" evidence="7">
    <location>
        <begin position="15"/>
        <end position="33"/>
    </location>
</feature>
<dbReference type="PANTHER" id="PTHR33048">
    <property type="entry name" value="PTH11-LIKE INTEGRAL MEMBRANE PROTEIN (AFU_ORTHOLOGUE AFUA_5G11245)"/>
    <property type="match status" value="1"/>
</dbReference>
<protein>
    <recommendedName>
        <fullName evidence="8">Rhodopsin domain-containing protein</fullName>
    </recommendedName>
</protein>
<dbReference type="InterPro" id="IPR049326">
    <property type="entry name" value="Rhodopsin_dom_fungi"/>
</dbReference>
<feature type="transmembrane region" description="Helical" evidence="7">
    <location>
        <begin position="94"/>
        <end position="116"/>
    </location>
</feature>
<reference evidence="9" key="1">
    <citation type="submission" date="2023-03" db="EMBL/GenBank/DDBJ databases">
        <title>Emydomyces testavorans Genome Sequence.</title>
        <authorList>
            <person name="Hoyer L."/>
        </authorList>
    </citation>
    <scope>NUCLEOTIDE SEQUENCE</scope>
    <source>
        <strain evidence="9">16-2883</strain>
    </source>
</reference>
<evidence type="ECO:0000256" key="7">
    <source>
        <dbReference type="SAM" id="Phobius"/>
    </source>
</evidence>
<dbReference type="AlphaFoldDB" id="A0AAF0DNY0"/>
<name>A0AAF0DNY0_9EURO</name>
<feature type="region of interest" description="Disordered" evidence="6">
    <location>
        <begin position="372"/>
        <end position="394"/>
    </location>
</feature>
<accession>A0AAF0DNY0</accession>
<evidence type="ECO:0000259" key="8">
    <source>
        <dbReference type="Pfam" id="PF20684"/>
    </source>
</evidence>
<feature type="transmembrane region" description="Helical" evidence="7">
    <location>
        <begin position="53"/>
        <end position="74"/>
    </location>
</feature>
<evidence type="ECO:0000256" key="6">
    <source>
        <dbReference type="SAM" id="MobiDB-lite"/>
    </source>
</evidence>
<keyword evidence="4 7" id="KW-0472">Membrane</keyword>
<keyword evidence="3 7" id="KW-1133">Transmembrane helix</keyword>
<feature type="transmembrane region" description="Helical" evidence="7">
    <location>
        <begin position="175"/>
        <end position="192"/>
    </location>
</feature>
<feature type="transmembrane region" description="Helical" evidence="7">
    <location>
        <begin position="204"/>
        <end position="222"/>
    </location>
</feature>
<feature type="region of interest" description="Disordered" evidence="6">
    <location>
        <begin position="290"/>
        <end position="321"/>
    </location>
</feature>
<dbReference type="InterPro" id="IPR052337">
    <property type="entry name" value="SAT4-like"/>
</dbReference>
<feature type="compositionally biased region" description="Polar residues" evidence="6">
    <location>
        <begin position="293"/>
        <end position="312"/>
    </location>
</feature>
<evidence type="ECO:0000256" key="2">
    <source>
        <dbReference type="ARBA" id="ARBA00022692"/>
    </source>
</evidence>
<evidence type="ECO:0000313" key="9">
    <source>
        <dbReference type="EMBL" id="WEW60816.1"/>
    </source>
</evidence>
<organism evidence="9 10">
    <name type="scientific">Emydomyces testavorans</name>
    <dbReference type="NCBI Taxonomy" id="2070801"/>
    <lineage>
        <taxon>Eukaryota</taxon>
        <taxon>Fungi</taxon>
        <taxon>Dikarya</taxon>
        <taxon>Ascomycota</taxon>
        <taxon>Pezizomycotina</taxon>
        <taxon>Eurotiomycetes</taxon>
        <taxon>Eurotiomycetidae</taxon>
        <taxon>Onygenales</taxon>
        <taxon>Nannizziopsiaceae</taxon>
        <taxon>Emydomyces</taxon>
    </lineage>
</organism>
<dbReference type="PANTHER" id="PTHR33048:SF164">
    <property type="entry name" value="INTEGRAL MEMBRANE PROTEIN-RELATED"/>
    <property type="match status" value="1"/>
</dbReference>
<comment type="similarity">
    <text evidence="5">Belongs to the SAT4 family.</text>
</comment>